<feature type="compositionally biased region" description="Basic and acidic residues" evidence="1">
    <location>
        <begin position="90"/>
        <end position="103"/>
    </location>
</feature>
<feature type="region of interest" description="Disordered" evidence="1">
    <location>
        <begin position="84"/>
        <end position="149"/>
    </location>
</feature>
<evidence type="ECO:0000313" key="2">
    <source>
        <dbReference type="EMBL" id="CAK9209273.1"/>
    </source>
</evidence>
<sequence>MQRMKAIPGVRLSSFAHSPLSQTRLLLLPSSSKHICFVPGQRSSQLYHVRKFTAACYHQETRSEWKRTWSHVFLRPLASLLRAETSRPAPETKELSKSRETKEGLASSLAYDATKEKDDRCQQPPETTAAAEEEEEAGLACTDDDATKPDKPEMCTADELHYVSVPGTDWRLALWRYLPASDAPKRSHPILMLCGIGTNAFCFDLDSNVSLARYLSGAGFDTWILEVRGAGLSKRRGEPTAAELGSVDGVPSRAVEDTLVSSTIKSATKVSSHMEKHIDKTNEGRDENGVALENDSTVSGGSTRSASTAHESTMAVEEKIGPSTTDAAIMAIKQKEKASAKDEPAKTWNPSMVLQVSEKYKHLLQVDQLWPFSSKSIKKISGLWTEQIGKLHERLASILTGRTSDSLLMTQISSVTKTVTHLLEEGQRTMSPSFSHLQDRLNTTVGSVQEMIELSRKYDWDFDNYLEEDVPAAMEYMRTHTESTDGKVLGVGHSMGGIILYAMLATHGRSEKVGLAGAVTVASSLEYSMSDSSLKLLVPFANPAQLLNIPVVPLGLLMNAVHPLATRPPYPLAWIGYHVSARGMMDPALFQKLVLSNFCTIPMKLLLQLTTVFQPGGLRNRTGSVLYKEGIQKCQVPVLAIAGDHDMICPPPAVIDTLNSFPKGAIYKVFGGPNRHYGHYDLLCGRTAKEEVFPELLSFLEKCDAVKSNRKQSAAMVAIPGQ</sequence>
<dbReference type="SUPFAM" id="SSF53474">
    <property type="entry name" value="alpha/beta-Hydrolases"/>
    <property type="match status" value="1"/>
</dbReference>
<dbReference type="Proteomes" id="UP001497512">
    <property type="component" value="Chromosome 17"/>
</dbReference>
<reference evidence="2" key="1">
    <citation type="submission" date="2024-02" db="EMBL/GenBank/DDBJ databases">
        <authorList>
            <consortium name="ELIXIR-Norway"/>
            <consortium name="Elixir Norway"/>
        </authorList>
    </citation>
    <scope>NUCLEOTIDE SEQUENCE</scope>
</reference>
<dbReference type="Gene3D" id="3.40.50.1820">
    <property type="entry name" value="alpha/beta hydrolase"/>
    <property type="match status" value="2"/>
</dbReference>
<gene>
    <name evidence="2" type="ORF">CSSPTR1EN2_LOCUS9601</name>
</gene>
<evidence type="ECO:0000256" key="1">
    <source>
        <dbReference type="SAM" id="MobiDB-lite"/>
    </source>
</evidence>
<accession>A0ABP0TZJ2</accession>
<organism evidence="2 3">
    <name type="scientific">Sphagnum troendelagicum</name>
    <dbReference type="NCBI Taxonomy" id="128251"/>
    <lineage>
        <taxon>Eukaryota</taxon>
        <taxon>Viridiplantae</taxon>
        <taxon>Streptophyta</taxon>
        <taxon>Embryophyta</taxon>
        <taxon>Bryophyta</taxon>
        <taxon>Sphagnophytina</taxon>
        <taxon>Sphagnopsida</taxon>
        <taxon>Sphagnales</taxon>
        <taxon>Sphagnaceae</taxon>
        <taxon>Sphagnum</taxon>
    </lineage>
</organism>
<dbReference type="PANTHER" id="PTHR11005">
    <property type="entry name" value="LYSOSOMAL ACID LIPASE-RELATED"/>
    <property type="match status" value="1"/>
</dbReference>
<evidence type="ECO:0008006" key="4">
    <source>
        <dbReference type="Google" id="ProtNLM"/>
    </source>
</evidence>
<feature type="compositionally biased region" description="Polar residues" evidence="1">
    <location>
        <begin position="294"/>
        <end position="311"/>
    </location>
</feature>
<dbReference type="EMBL" id="OZ019909">
    <property type="protein sequence ID" value="CAK9209273.1"/>
    <property type="molecule type" value="Genomic_DNA"/>
</dbReference>
<proteinExistence type="predicted"/>
<evidence type="ECO:0000313" key="3">
    <source>
        <dbReference type="Proteomes" id="UP001497512"/>
    </source>
</evidence>
<name>A0ABP0TZJ2_9BRYO</name>
<feature type="region of interest" description="Disordered" evidence="1">
    <location>
        <begin position="282"/>
        <end position="316"/>
    </location>
</feature>
<dbReference type="InterPro" id="IPR029058">
    <property type="entry name" value="AB_hydrolase_fold"/>
</dbReference>
<protein>
    <recommendedName>
        <fullName evidence="4">AB hydrolase-1 domain-containing protein</fullName>
    </recommendedName>
</protein>
<keyword evidence="3" id="KW-1185">Reference proteome</keyword>